<feature type="chain" id="PRO_5045747175" evidence="1">
    <location>
        <begin position="28"/>
        <end position="321"/>
    </location>
</feature>
<evidence type="ECO:0000313" key="4">
    <source>
        <dbReference type="Proteomes" id="UP001499851"/>
    </source>
</evidence>
<evidence type="ECO:0000256" key="1">
    <source>
        <dbReference type="SAM" id="SignalP"/>
    </source>
</evidence>
<dbReference type="EMBL" id="BAAAQF010000005">
    <property type="protein sequence ID" value="GAA1673358.1"/>
    <property type="molecule type" value="Genomic_DNA"/>
</dbReference>
<evidence type="ECO:0000313" key="3">
    <source>
        <dbReference type="EMBL" id="GAA1673358.1"/>
    </source>
</evidence>
<dbReference type="Gene3D" id="3.40.50.1820">
    <property type="entry name" value="alpha/beta hydrolase"/>
    <property type="match status" value="1"/>
</dbReference>
<dbReference type="SUPFAM" id="SSF53474">
    <property type="entry name" value="alpha/beta-Hydrolases"/>
    <property type="match status" value="1"/>
</dbReference>
<dbReference type="Proteomes" id="UP001499851">
    <property type="component" value="Unassembled WGS sequence"/>
</dbReference>
<dbReference type="Pfam" id="PF00561">
    <property type="entry name" value="Abhydrolase_1"/>
    <property type="match status" value="1"/>
</dbReference>
<organism evidence="3 4">
    <name type="scientific">Glycomyces endophyticus</name>
    <dbReference type="NCBI Taxonomy" id="480996"/>
    <lineage>
        <taxon>Bacteria</taxon>
        <taxon>Bacillati</taxon>
        <taxon>Actinomycetota</taxon>
        <taxon>Actinomycetes</taxon>
        <taxon>Glycomycetales</taxon>
        <taxon>Glycomycetaceae</taxon>
        <taxon>Glycomyces</taxon>
    </lineage>
</organism>
<feature type="domain" description="AB hydrolase-1" evidence="2">
    <location>
        <begin position="67"/>
        <end position="298"/>
    </location>
</feature>
<evidence type="ECO:0000259" key="2">
    <source>
        <dbReference type="Pfam" id="PF00561"/>
    </source>
</evidence>
<dbReference type="InterPro" id="IPR029058">
    <property type="entry name" value="AB_hydrolase_fold"/>
</dbReference>
<name>A0ABN2GLX1_9ACTN</name>
<comment type="caution">
    <text evidence="3">The sequence shown here is derived from an EMBL/GenBank/DDBJ whole genome shotgun (WGS) entry which is preliminary data.</text>
</comment>
<reference evidence="3 4" key="1">
    <citation type="journal article" date="2019" name="Int. J. Syst. Evol. Microbiol.">
        <title>The Global Catalogue of Microorganisms (GCM) 10K type strain sequencing project: providing services to taxonomists for standard genome sequencing and annotation.</title>
        <authorList>
            <consortium name="The Broad Institute Genomics Platform"/>
            <consortium name="The Broad Institute Genome Sequencing Center for Infectious Disease"/>
            <person name="Wu L."/>
            <person name="Ma J."/>
        </authorList>
    </citation>
    <scope>NUCLEOTIDE SEQUENCE [LARGE SCALE GENOMIC DNA]</scope>
    <source>
        <strain evidence="3 4">JCM 16001</strain>
    </source>
</reference>
<feature type="signal peptide" evidence="1">
    <location>
        <begin position="1"/>
        <end position="27"/>
    </location>
</feature>
<keyword evidence="3" id="KW-0378">Hydrolase</keyword>
<accession>A0ABN2GLX1</accession>
<protein>
    <submittedName>
        <fullName evidence="3">Alpha/beta fold hydrolase</fullName>
    </submittedName>
</protein>
<gene>
    <name evidence="3" type="ORF">GCM10009830_19570</name>
</gene>
<dbReference type="GO" id="GO:0016787">
    <property type="term" value="F:hydrolase activity"/>
    <property type="evidence" value="ECO:0007669"/>
    <property type="project" value="UniProtKB-KW"/>
</dbReference>
<dbReference type="RefSeq" id="WP_344485130.1">
    <property type="nucleotide sequence ID" value="NZ_BAAAQF010000005.1"/>
</dbReference>
<dbReference type="PANTHER" id="PTHR46438:SF11">
    <property type="entry name" value="LIPASE-RELATED"/>
    <property type="match status" value="1"/>
</dbReference>
<dbReference type="PANTHER" id="PTHR46438">
    <property type="entry name" value="ALPHA/BETA-HYDROLASES SUPERFAMILY PROTEIN"/>
    <property type="match status" value="1"/>
</dbReference>
<keyword evidence="4" id="KW-1185">Reference proteome</keyword>
<dbReference type="PRINTS" id="PR00412">
    <property type="entry name" value="EPOXHYDRLASE"/>
</dbReference>
<sequence>MCKRRSTRALIASAASLAVLTAALLFAAYAWTPATSDFDSSYMEDIESRYAETSTARFHYTVTGEGPPVVLIAGGAMWLRSWHDTIPALAASHTVYAVDMPGQGYTEVLDEEFAYDLDAMAGAIGAFYDAVGLDGASLVGHSWGGAWSLYFAETRPERVDALVLLDSPGLDAERARQTELFKVPVVGDAAANLTTEGMYADSLRSAFSHDELVTDAMVDEGWAWFSAPAQRDAFVALTRGLDYDQTHARLGEVAAPTLVLWGAEDEWLPSAQAEGLAERIPDARAEILPGCGHALQEDCPDAVIPRIAAFLELRTGADVSR</sequence>
<dbReference type="PRINTS" id="PR00111">
    <property type="entry name" value="ABHYDROLASE"/>
</dbReference>
<dbReference type="InterPro" id="IPR000639">
    <property type="entry name" value="Epox_hydrolase-like"/>
</dbReference>
<keyword evidence="1" id="KW-0732">Signal</keyword>
<proteinExistence type="predicted"/>
<dbReference type="InterPro" id="IPR000073">
    <property type="entry name" value="AB_hydrolase_1"/>
</dbReference>